<feature type="region of interest" description="Disordered" evidence="1">
    <location>
        <begin position="207"/>
        <end position="267"/>
    </location>
</feature>
<protein>
    <submittedName>
        <fullName evidence="3">Uncharacterized protein</fullName>
    </submittedName>
</protein>
<organism evidence="3">
    <name type="scientific">Aegilops tauschii</name>
    <name type="common">Tausch's goatgrass</name>
    <name type="synonym">Aegilops squarrosa</name>
    <dbReference type="NCBI Taxonomy" id="37682"/>
    <lineage>
        <taxon>Eukaryota</taxon>
        <taxon>Viridiplantae</taxon>
        <taxon>Streptophyta</taxon>
        <taxon>Embryophyta</taxon>
        <taxon>Tracheophyta</taxon>
        <taxon>Spermatophyta</taxon>
        <taxon>Magnoliopsida</taxon>
        <taxon>Liliopsida</taxon>
        <taxon>Poales</taxon>
        <taxon>Poaceae</taxon>
        <taxon>BOP clade</taxon>
        <taxon>Pooideae</taxon>
        <taxon>Triticodae</taxon>
        <taxon>Triticeae</taxon>
        <taxon>Triticinae</taxon>
        <taxon>Aegilops</taxon>
    </lineage>
</organism>
<evidence type="ECO:0000313" key="3">
    <source>
        <dbReference type="EnsemblPlants" id="EMT17361"/>
    </source>
</evidence>
<dbReference type="EnsemblPlants" id="EMT17361">
    <property type="protein sequence ID" value="EMT17361"/>
    <property type="gene ID" value="F775_00691"/>
</dbReference>
<feature type="compositionally biased region" description="Low complexity" evidence="1">
    <location>
        <begin position="207"/>
        <end position="231"/>
    </location>
</feature>
<feature type="transmembrane region" description="Helical" evidence="2">
    <location>
        <begin position="140"/>
        <end position="161"/>
    </location>
</feature>
<dbReference type="AlphaFoldDB" id="N1R0J6"/>
<feature type="compositionally biased region" description="Low complexity" evidence="1">
    <location>
        <begin position="73"/>
        <end position="92"/>
    </location>
</feature>
<feature type="transmembrane region" description="Helical" evidence="2">
    <location>
        <begin position="102"/>
        <end position="120"/>
    </location>
</feature>
<evidence type="ECO:0000256" key="2">
    <source>
        <dbReference type="SAM" id="Phobius"/>
    </source>
</evidence>
<name>N1R0J6_AEGTA</name>
<keyword evidence="2" id="KW-0812">Transmembrane</keyword>
<keyword evidence="2" id="KW-1133">Transmembrane helix</keyword>
<feature type="transmembrane region" description="Helical" evidence="2">
    <location>
        <begin position="46"/>
        <end position="65"/>
    </location>
</feature>
<feature type="region of interest" description="Disordered" evidence="1">
    <location>
        <begin position="73"/>
        <end position="93"/>
    </location>
</feature>
<reference evidence="3" key="1">
    <citation type="submission" date="2015-06" db="UniProtKB">
        <authorList>
            <consortium name="EnsemblPlants"/>
        </authorList>
    </citation>
    <scope>IDENTIFICATION</scope>
</reference>
<evidence type="ECO:0000256" key="1">
    <source>
        <dbReference type="SAM" id="MobiDB-lite"/>
    </source>
</evidence>
<keyword evidence="2" id="KW-0472">Membrane</keyword>
<feature type="compositionally biased region" description="Low complexity" evidence="1">
    <location>
        <begin position="253"/>
        <end position="267"/>
    </location>
</feature>
<dbReference type="PROSITE" id="PS51257">
    <property type="entry name" value="PROKAR_LIPOPROTEIN"/>
    <property type="match status" value="1"/>
</dbReference>
<dbReference type="InterPro" id="IPR052222">
    <property type="entry name" value="DESIGUAL"/>
</dbReference>
<accession>N1R0J6</accession>
<proteinExistence type="predicted"/>
<dbReference type="PANTHER" id="PTHR31769">
    <property type="entry name" value="OS07G0462200 PROTEIN-RELATED"/>
    <property type="match status" value="1"/>
</dbReference>
<sequence>MGMTKGMMAACAAVGVLGLITVILGIAGAASTSCDASPAVGCGVVASLLALTTQIVATAATGWGGRAAAAAAGRGASPTRPSASSPSSCPPSHGTYTSTASGVLAIIVVILFMVGAILSTGGGLPTYNDGKCVSPGTGPFVAATIMFFISMVCQIASYTLLQATSVAGSTKSPLAQESGIAMGQPAAAVPVPARNAEQKAAAAGDLPPLAPTAAAASELPPSAPAAAAAGDLPPPVSTASSEANVDPPPPSAPAMSPKASADPTSHV</sequence>